<sequence>MTTEQIKIAIDQLERTLFLHSLQPLAIEELEQMQEKVNELKESLLETCFLDISVAELEEMRFKLAEIRYSIIIATKEYLHLNTVDDIRSLENLYRTA</sequence>
<dbReference type="EMBL" id="LNQP01000008">
    <property type="protein sequence ID" value="KSU89215.1"/>
    <property type="molecule type" value="Genomic_DNA"/>
</dbReference>
<dbReference type="Proteomes" id="UP000053681">
    <property type="component" value="Unassembled WGS sequence"/>
</dbReference>
<accession>A0A0V8JQ89</accession>
<keyword evidence="2" id="KW-1185">Reference proteome</keyword>
<dbReference type="AlphaFoldDB" id="A0A0V8JQ89"/>
<protein>
    <submittedName>
        <fullName evidence="1">Uncharacterized protein</fullName>
    </submittedName>
</protein>
<evidence type="ECO:0000313" key="2">
    <source>
        <dbReference type="Proteomes" id="UP000053681"/>
    </source>
</evidence>
<name>A0A0V8JQ89_9BACI</name>
<proteinExistence type="predicted"/>
<dbReference type="RefSeq" id="WP_062686407.1">
    <property type="nucleotide sequence ID" value="NZ_KQ758630.1"/>
</dbReference>
<comment type="caution">
    <text evidence="1">The sequence shown here is derived from an EMBL/GenBank/DDBJ whole genome shotgun (WGS) entry which is preliminary data.</text>
</comment>
<organism evidence="1 2">
    <name type="scientific">Priestia veravalensis</name>
    <dbReference type="NCBI Taxonomy" id="1414648"/>
    <lineage>
        <taxon>Bacteria</taxon>
        <taxon>Bacillati</taxon>
        <taxon>Bacillota</taxon>
        <taxon>Bacilli</taxon>
        <taxon>Bacillales</taxon>
        <taxon>Bacillaceae</taxon>
        <taxon>Priestia</taxon>
    </lineage>
</organism>
<evidence type="ECO:0000313" key="1">
    <source>
        <dbReference type="EMBL" id="KSU89215.1"/>
    </source>
</evidence>
<reference evidence="1 2" key="1">
    <citation type="submission" date="2015-11" db="EMBL/GenBank/DDBJ databases">
        <title>Bacillus caseinolyticus sp nov.</title>
        <authorList>
            <person name="Dastager S.G."/>
            <person name="Mawlankar R."/>
        </authorList>
    </citation>
    <scope>NUCLEOTIDE SEQUENCE [LARGE SCALE GENOMIC DNA]</scope>
    <source>
        <strain evidence="1 2">SGD-V-76</strain>
    </source>
</reference>
<gene>
    <name evidence="1" type="ORF">AS180_03545</name>
</gene>